<keyword evidence="2" id="KW-1185">Reference proteome</keyword>
<dbReference type="AlphaFoldDB" id="A0A1Z4LIZ5"/>
<evidence type="ECO:0000313" key="1">
    <source>
        <dbReference type="EMBL" id="BAY81154.1"/>
    </source>
</evidence>
<organism evidence="1 2">
    <name type="scientific">Calothrix parasitica NIES-267</name>
    <dbReference type="NCBI Taxonomy" id="1973488"/>
    <lineage>
        <taxon>Bacteria</taxon>
        <taxon>Bacillati</taxon>
        <taxon>Cyanobacteriota</taxon>
        <taxon>Cyanophyceae</taxon>
        <taxon>Nostocales</taxon>
        <taxon>Calotrichaceae</taxon>
        <taxon>Calothrix</taxon>
    </lineage>
</organism>
<reference evidence="1 2" key="1">
    <citation type="submission" date="2017-06" db="EMBL/GenBank/DDBJ databases">
        <title>Genome sequencing of cyanobaciteial culture collection at National Institute for Environmental Studies (NIES).</title>
        <authorList>
            <person name="Hirose Y."/>
            <person name="Shimura Y."/>
            <person name="Fujisawa T."/>
            <person name="Nakamura Y."/>
            <person name="Kawachi M."/>
        </authorList>
    </citation>
    <scope>NUCLEOTIDE SEQUENCE [LARGE SCALE GENOMIC DNA]</scope>
    <source>
        <strain evidence="1 2">NIES-267</strain>
    </source>
</reference>
<dbReference type="OrthoDB" id="5521818at2"/>
<sequence length="85" mass="9992">MSIPLILIIIAIILTLLINKQRLGGGNRYYSRRSDRGCKALRRKLLNLVHYDTADRLIDSAKRQHPGKSERWYLEKVIYDLQRGR</sequence>
<gene>
    <name evidence="1" type="ORF">NIES267_06290</name>
</gene>
<evidence type="ECO:0000313" key="2">
    <source>
        <dbReference type="Proteomes" id="UP000218418"/>
    </source>
</evidence>
<protein>
    <submittedName>
        <fullName evidence="1">Uncharacterized protein</fullName>
    </submittedName>
</protein>
<name>A0A1Z4LIZ5_9CYAN</name>
<dbReference type="EMBL" id="AP018227">
    <property type="protein sequence ID" value="BAY81154.1"/>
    <property type="molecule type" value="Genomic_DNA"/>
</dbReference>
<proteinExistence type="predicted"/>
<dbReference type="Proteomes" id="UP000218418">
    <property type="component" value="Chromosome"/>
</dbReference>
<accession>A0A1Z4LIZ5</accession>